<dbReference type="PANTHER" id="PTHR11945:SF534">
    <property type="entry name" value="MYOCYTE-SPECIFIC ENHANCER FACTOR 2"/>
    <property type="match status" value="1"/>
</dbReference>
<dbReference type="PANTHER" id="PTHR11945">
    <property type="entry name" value="MADS BOX PROTEIN"/>
    <property type="match status" value="1"/>
</dbReference>
<evidence type="ECO:0000313" key="9">
    <source>
        <dbReference type="Proteomes" id="UP000324629"/>
    </source>
</evidence>
<feature type="region of interest" description="Disordered" evidence="6">
    <location>
        <begin position="207"/>
        <end position="255"/>
    </location>
</feature>
<feature type="compositionally biased region" description="Polar residues" evidence="6">
    <location>
        <begin position="207"/>
        <end position="219"/>
    </location>
</feature>
<dbReference type="GO" id="GO:0005634">
    <property type="term" value="C:nucleus"/>
    <property type="evidence" value="ECO:0007669"/>
    <property type="project" value="UniProtKB-SubCell"/>
</dbReference>
<dbReference type="GO" id="GO:0030154">
    <property type="term" value="P:cell differentiation"/>
    <property type="evidence" value="ECO:0007669"/>
    <property type="project" value="TreeGrafter"/>
</dbReference>
<dbReference type="SUPFAM" id="SSF55455">
    <property type="entry name" value="SRF-like"/>
    <property type="match status" value="1"/>
</dbReference>
<sequence>MGRKKILIKRIDDERNRQVTFTKRKLGLMKKAYELSILCDCEIALIVFTSSQKLFQYASSDMDKILLRYTEFSEPHESKTNRDIVELLNRKENKMSYLSDPGATSDSSERAFPCSVDALSCLTSSVMSDPRAQPPLPSCPGLEFPNSDLDLPSTSSHPMVNRCSEEHLKELSLHVPGPSSCHTSPVSQLEHNSPSCFLTPKHPSAFTGSSSAHSNTSPANPLLTLSDCVDPRSRTTPNLSKSSSPNPPRSSTYCPSTASGSLIFCDTGPHRFRQTTPLLSNNADHGTYGQERTPSTDGVTTTHHAPQVTATDFLLARVSNASAELRAGAGKSLFDGDNRFLSGDGQSALPAIQFSENDSVCDKSRSFHPLSGSVDLSESCTDGNVSHATRRLGQPSPDSYSEPALRCAPGCSSPLIRSLTGAAYRRSKKSPFDAAEAEDHVDELGNVTCFPERSAFLPKIDAQASSPVWLTTKRSSDLVSCENPMPISPPRQQQLSRPVISEPPETTYLWMSNWNNRSPLLTSSMTLATESLSPTVSFHNTSMQLNRRTLSNHDISSRVSAERKRLGDSLCLSDNNHHENTKEPQAPYGINRAAGISRKESSFGSMHEVDISAIKFTAANENEIVSLHCGPGLLDNAQSRDLSVPYELRQEQLYSEMGTRPGYAKPLHLQDDTANCFNSIFGGQCATSQAHSSCADLIGDDESSGNRLPAVALEASSTPMKRLRHT</sequence>
<evidence type="ECO:0000313" key="8">
    <source>
        <dbReference type="EMBL" id="KAA3677569.1"/>
    </source>
</evidence>
<dbReference type="GO" id="GO:0042826">
    <property type="term" value="F:histone deacetylase binding"/>
    <property type="evidence" value="ECO:0007669"/>
    <property type="project" value="TreeGrafter"/>
</dbReference>
<dbReference type="PROSITE" id="PS50066">
    <property type="entry name" value="MADS_BOX_2"/>
    <property type="match status" value="1"/>
</dbReference>
<dbReference type="Gene3D" id="3.40.1810.10">
    <property type="entry name" value="Transcription factor, MADS-box"/>
    <property type="match status" value="1"/>
</dbReference>
<name>A0A5J4NQ63_9TREM</name>
<dbReference type="SMART" id="SM00432">
    <property type="entry name" value="MADS"/>
    <property type="match status" value="1"/>
</dbReference>
<dbReference type="FunFam" id="3.40.1810.10:FF:000001">
    <property type="entry name" value="Myocyte-specific enhancer factor 2A homolog"/>
    <property type="match status" value="1"/>
</dbReference>
<feature type="region of interest" description="Disordered" evidence="6">
    <location>
        <begin position="277"/>
        <end position="302"/>
    </location>
</feature>
<dbReference type="InterPro" id="IPR002100">
    <property type="entry name" value="TF_MADSbox"/>
</dbReference>
<dbReference type="GO" id="GO:0000978">
    <property type="term" value="F:RNA polymerase II cis-regulatory region sequence-specific DNA binding"/>
    <property type="evidence" value="ECO:0007669"/>
    <property type="project" value="TreeGrafter"/>
</dbReference>
<dbReference type="AlphaFoldDB" id="A0A5J4NQ63"/>
<keyword evidence="5" id="KW-0539">Nucleus</keyword>
<gene>
    <name evidence="8" type="ORF">DEA37_0010651</name>
</gene>
<dbReference type="Proteomes" id="UP000324629">
    <property type="component" value="Unassembled WGS sequence"/>
</dbReference>
<keyword evidence="4" id="KW-0804">Transcription</keyword>
<dbReference type="EMBL" id="QNGE01001442">
    <property type="protein sequence ID" value="KAA3677569.1"/>
    <property type="molecule type" value="Genomic_DNA"/>
</dbReference>
<keyword evidence="3" id="KW-0238">DNA-binding</keyword>
<dbReference type="InterPro" id="IPR036879">
    <property type="entry name" value="TF_MADSbox_sf"/>
</dbReference>
<dbReference type="GO" id="GO:0046983">
    <property type="term" value="F:protein dimerization activity"/>
    <property type="evidence" value="ECO:0007669"/>
    <property type="project" value="InterPro"/>
</dbReference>
<proteinExistence type="predicted"/>
<comment type="subcellular location">
    <subcellularLocation>
        <location evidence="1">Nucleus</location>
    </subcellularLocation>
</comment>
<evidence type="ECO:0000256" key="2">
    <source>
        <dbReference type="ARBA" id="ARBA00023015"/>
    </source>
</evidence>
<dbReference type="PRINTS" id="PR00404">
    <property type="entry name" value="MADSDOMAIN"/>
</dbReference>
<dbReference type="InterPro" id="IPR033896">
    <property type="entry name" value="MEF2-like_N"/>
</dbReference>
<dbReference type="PROSITE" id="PS00350">
    <property type="entry name" value="MADS_BOX_1"/>
    <property type="match status" value="1"/>
</dbReference>
<keyword evidence="2" id="KW-0805">Transcription regulation</keyword>
<dbReference type="GO" id="GO:0000981">
    <property type="term" value="F:DNA-binding transcription factor activity, RNA polymerase II-specific"/>
    <property type="evidence" value="ECO:0007669"/>
    <property type="project" value="TreeGrafter"/>
</dbReference>
<feature type="region of interest" description="Disordered" evidence="6">
    <location>
        <begin position="384"/>
        <end position="405"/>
    </location>
</feature>
<evidence type="ECO:0000256" key="3">
    <source>
        <dbReference type="ARBA" id="ARBA00023125"/>
    </source>
</evidence>
<protein>
    <recommendedName>
        <fullName evidence="7">MADS-box domain-containing protein</fullName>
    </recommendedName>
</protein>
<evidence type="ECO:0000256" key="1">
    <source>
        <dbReference type="ARBA" id="ARBA00004123"/>
    </source>
</evidence>
<dbReference type="CDD" id="cd00265">
    <property type="entry name" value="MADS_MEF2_like"/>
    <property type="match status" value="1"/>
</dbReference>
<accession>A0A5J4NQ63</accession>
<keyword evidence="9" id="KW-1185">Reference proteome</keyword>
<evidence type="ECO:0000256" key="4">
    <source>
        <dbReference type="ARBA" id="ARBA00023163"/>
    </source>
</evidence>
<evidence type="ECO:0000256" key="6">
    <source>
        <dbReference type="SAM" id="MobiDB-lite"/>
    </source>
</evidence>
<feature type="domain" description="MADS-box" evidence="7">
    <location>
        <begin position="1"/>
        <end position="61"/>
    </location>
</feature>
<dbReference type="GO" id="GO:0045944">
    <property type="term" value="P:positive regulation of transcription by RNA polymerase II"/>
    <property type="evidence" value="ECO:0007669"/>
    <property type="project" value="InterPro"/>
</dbReference>
<dbReference type="Pfam" id="PF00319">
    <property type="entry name" value="SRF-TF"/>
    <property type="match status" value="1"/>
</dbReference>
<reference evidence="8 9" key="1">
    <citation type="journal article" date="2019" name="Gigascience">
        <title>Whole-genome sequence of the oriental lung fluke Paragonimus westermani.</title>
        <authorList>
            <person name="Oey H."/>
            <person name="Zakrzewski M."/>
            <person name="Narain K."/>
            <person name="Devi K.R."/>
            <person name="Agatsuma T."/>
            <person name="Nawaratna S."/>
            <person name="Gobert G.N."/>
            <person name="Jones M.K."/>
            <person name="Ragan M.A."/>
            <person name="McManus D.P."/>
            <person name="Krause L."/>
        </authorList>
    </citation>
    <scope>NUCLEOTIDE SEQUENCE [LARGE SCALE GENOMIC DNA]</scope>
    <source>
        <strain evidence="8 9">IND2009</strain>
    </source>
</reference>
<organism evidence="8 9">
    <name type="scientific">Paragonimus westermani</name>
    <dbReference type="NCBI Taxonomy" id="34504"/>
    <lineage>
        <taxon>Eukaryota</taxon>
        <taxon>Metazoa</taxon>
        <taxon>Spiralia</taxon>
        <taxon>Lophotrochozoa</taxon>
        <taxon>Platyhelminthes</taxon>
        <taxon>Trematoda</taxon>
        <taxon>Digenea</taxon>
        <taxon>Plagiorchiida</taxon>
        <taxon>Troglotremata</taxon>
        <taxon>Troglotrematidae</taxon>
        <taxon>Paragonimus</taxon>
    </lineage>
</organism>
<comment type="caution">
    <text evidence="8">The sequence shown here is derived from an EMBL/GenBank/DDBJ whole genome shotgun (WGS) entry which is preliminary data.</text>
</comment>
<evidence type="ECO:0000256" key="5">
    <source>
        <dbReference type="ARBA" id="ARBA00023242"/>
    </source>
</evidence>
<evidence type="ECO:0000259" key="7">
    <source>
        <dbReference type="PROSITE" id="PS50066"/>
    </source>
</evidence>